<evidence type="ECO:0000313" key="2">
    <source>
        <dbReference type="EMBL" id="KKN47258.1"/>
    </source>
</evidence>
<feature type="transmembrane region" description="Helical" evidence="1">
    <location>
        <begin position="7"/>
        <end position="27"/>
    </location>
</feature>
<dbReference type="EMBL" id="LAZR01001287">
    <property type="protein sequence ID" value="KKN47258.1"/>
    <property type="molecule type" value="Genomic_DNA"/>
</dbReference>
<proteinExistence type="predicted"/>
<name>A0A0F9U0S3_9ZZZZ</name>
<gene>
    <name evidence="2" type="ORF">LCGC14_0664790</name>
</gene>
<dbReference type="AlphaFoldDB" id="A0A0F9U0S3"/>
<reference evidence="2" key="1">
    <citation type="journal article" date="2015" name="Nature">
        <title>Complex archaea that bridge the gap between prokaryotes and eukaryotes.</title>
        <authorList>
            <person name="Spang A."/>
            <person name="Saw J.H."/>
            <person name="Jorgensen S.L."/>
            <person name="Zaremba-Niedzwiedzka K."/>
            <person name="Martijn J."/>
            <person name="Lind A.E."/>
            <person name="van Eijk R."/>
            <person name="Schleper C."/>
            <person name="Guy L."/>
            <person name="Ettema T.J."/>
        </authorList>
    </citation>
    <scope>NUCLEOTIDE SEQUENCE</scope>
</reference>
<keyword evidence="1" id="KW-1133">Transmembrane helix</keyword>
<sequence>MAFLIFIIIKSLDILTTIIFLNLGLGIETNPLWYIYRDNFVMIFIISYWFLSIGIILSFILRKYMFYQKIIMAFFIPYLIMLLYTVINNFNLIFI</sequence>
<feature type="transmembrane region" description="Helical" evidence="1">
    <location>
        <begin position="39"/>
        <end position="61"/>
    </location>
</feature>
<evidence type="ECO:0008006" key="3">
    <source>
        <dbReference type="Google" id="ProtNLM"/>
    </source>
</evidence>
<keyword evidence="1" id="KW-0812">Transmembrane</keyword>
<evidence type="ECO:0000256" key="1">
    <source>
        <dbReference type="SAM" id="Phobius"/>
    </source>
</evidence>
<comment type="caution">
    <text evidence="2">The sequence shown here is derived from an EMBL/GenBank/DDBJ whole genome shotgun (WGS) entry which is preliminary data.</text>
</comment>
<feature type="transmembrane region" description="Helical" evidence="1">
    <location>
        <begin position="73"/>
        <end position="94"/>
    </location>
</feature>
<organism evidence="2">
    <name type="scientific">marine sediment metagenome</name>
    <dbReference type="NCBI Taxonomy" id="412755"/>
    <lineage>
        <taxon>unclassified sequences</taxon>
        <taxon>metagenomes</taxon>
        <taxon>ecological metagenomes</taxon>
    </lineage>
</organism>
<protein>
    <recommendedName>
        <fullName evidence="3">DUF5658 domain-containing protein</fullName>
    </recommendedName>
</protein>
<accession>A0A0F9U0S3</accession>
<keyword evidence="1" id="KW-0472">Membrane</keyword>